<proteinExistence type="predicted"/>
<evidence type="ECO:0000256" key="1">
    <source>
        <dbReference type="SAM" id="Phobius"/>
    </source>
</evidence>
<protein>
    <recommendedName>
        <fullName evidence="4">DUF4311 domain-containing protein</fullName>
    </recommendedName>
</protein>
<dbReference type="STRING" id="224999.GCA_001485475_01310"/>
<organism evidence="2">
    <name type="scientific">Tepidanaerobacter syntrophicus</name>
    <dbReference type="NCBI Taxonomy" id="224999"/>
    <lineage>
        <taxon>Bacteria</taxon>
        <taxon>Bacillati</taxon>
        <taxon>Bacillota</taxon>
        <taxon>Clostridia</taxon>
        <taxon>Thermosediminibacterales</taxon>
        <taxon>Tepidanaerobacteraceae</taxon>
        <taxon>Tepidanaerobacter</taxon>
    </lineage>
</organism>
<dbReference type="AlphaFoldDB" id="A0A0U9HMJ3"/>
<evidence type="ECO:0008006" key="4">
    <source>
        <dbReference type="Google" id="ProtNLM"/>
    </source>
</evidence>
<keyword evidence="1" id="KW-0472">Membrane</keyword>
<sequence length="239" mass="25141">MLVIIIKSIIIGALAGAAVSAGAARMFFAPEVQSMGSFRTIGELNACKGDPITHFSFGLGFLFNSAASVVGAGALTQDVLHRVVPNWAEALLLLKNPKAEETMYNPTAMAISGSIVGAVVVTFLNTIASAIPESMSMVAQKILGPASNLMINPVMPIIFWIAALDAGKTTGIFGTIFGGLAHMIMGNAVPGVVLGILIGKSFEENENQSSNWALLLIVIALFAVIAYFRGFYANLLKFF</sequence>
<accession>A0A0U9HMJ3</accession>
<reference evidence="2" key="1">
    <citation type="journal article" date="2016" name="Genome Announc.">
        <title>Draft Genome Sequence of the Syntrophic Lactate-Degrading Bacterium Tepidanaerobacter syntrophicus JLT.</title>
        <authorList>
            <person name="Matsuura N."/>
            <person name="Ohashi A."/>
            <person name="Tourlousse D.M."/>
            <person name="Sekiguchi Y."/>
        </authorList>
    </citation>
    <scope>NUCLEOTIDE SEQUENCE [LARGE SCALE GENOMIC DNA]</scope>
    <source>
        <strain evidence="2">JL</strain>
    </source>
</reference>
<dbReference type="OrthoDB" id="3196492at2"/>
<dbReference type="Proteomes" id="UP000062160">
    <property type="component" value="Unassembled WGS sequence"/>
</dbReference>
<feature type="transmembrane region" description="Helical" evidence="1">
    <location>
        <begin position="108"/>
        <end position="131"/>
    </location>
</feature>
<keyword evidence="1" id="KW-0812">Transmembrane</keyword>
<dbReference type="EMBL" id="DF977001">
    <property type="protein sequence ID" value="GAQ25295.1"/>
    <property type="molecule type" value="Genomic_DNA"/>
</dbReference>
<gene>
    <name evidence="2" type="ORF">TSYNT_7314</name>
</gene>
<dbReference type="Pfam" id="PF14188">
    <property type="entry name" value="DUF4311"/>
    <property type="match status" value="1"/>
</dbReference>
<feature type="transmembrane region" description="Helical" evidence="1">
    <location>
        <begin position="211"/>
        <end position="232"/>
    </location>
</feature>
<feature type="transmembrane region" description="Helical" evidence="1">
    <location>
        <begin position="143"/>
        <end position="164"/>
    </location>
</feature>
<feature type="transmembrane region" description="Helical" evidence="1">
    <location>
        <begin position="176"/>
        <end position="199"/>
    </location>
</feature>
<evidence type="ECO:0000313" key="2">
    <source>
        <dbReference type="EMBL" id="GAQ25295.1"/>
    </source>
</evidence>
<keyword evidence="1" id="KW-1133">Transmembrane helix</keyword>
<name>A0A0U9HMJ3_9FIRM</name>
<dbReference type="InterPro" id="IPR020042">
    <property type="entry name" value="DUF4311"/>
</dbReference>
<dbReference type="RefSeq" id="WP_059032692.1">
    <property type="nucleotide sequence ID" value="NZ_DF977001.1"/>
</dbReference>
<dbReference type="NCBIfam" id="TIGR03580">
    <property type="entry name" value="EF_0832"/>
    <property type="match status" value="1"/>
</dbReference>
<evidence type="ECO:0000313" key="3">
    <source>
        <dbReference type="Proteomes" id="UP000062160"/>
    </source>
</evidence>
<keyword evidence="3" id="KW-1185">Reference proteome</keyword>